<organism evidence="1 2">
    <name type="scientific">Catharanthus roseus</name>
    <name type="common">Madagascar periwinkle</name>
    <name type="synonym">Vinca rosea</name>
    <dbReference type="NCBI Taxonomy" id="4058"/>
    <lineage>
        <taxon>Eukaryota</taxon>
        <taxon>Viridiplantae</taxon>
        <taxon>Streptophyta</taxon>
        <taxon>Embryophyta</taxon>
        <taxon>Tracheophyta</taxon>
        <taxon>Spermatophyta</taxon>
        <taxon>Magnoliopsida</taxon>
        <taxon>eudicotyledons</taxon>
        <taxon>Gunneridae</taxon>
        <taxon>Pentapetalae</taxon>
        <taxon>asterids</taxon>
        <taxon>lamiids</taxon>
        <taxon>Gentianales</taxon>
        <taxon>Apocynaceae</taxon>
        <taxon>Rauvolfioideae</taxon>
        <taxon>Vinceae</taxon>
        <taxon>Catharanthinae</taxon>
        <taxon>Catharanthus</taxon>
    </lineage>
</organism>
<evidence type="ECO:0000313" key="2">
    <source>
        <dbReference type="Proteomes" id="UP001060085"/>
    </source>
</evidence>
<sequence length="691" mass="78709">MESIAVPWRTLPKRVSKLYFAMRVIERFEQHEGRNPGDTSIADLPTVLNLRKEMCEAHSFSDSQIPDALLERLLAGRREFPPVCAIIGGILGQEVIKAISGKGEPIKNFFFFDVMDGKGIIEDISKINYNIRVETRTKSHHDIPADNETLNAAITRVTPKKKTQSPKTKSAGVMEKLKRSRPTGKMENPPSKRPKTQKNRESSESESEHEPATNEEIDPGLKTNTTPWALHAVVSKLTEDQKKAVREIGFGSILSLQMTRLPKQIAKYALQRFNVQNPGITLEHVTVNIEEEDVNLVLGIPRGTKTIEMYNRDISESEEHKAFINEMKQKYEKFPPSVSSVQKRLIESTEAGDYFKREFVLFFISGFINYNSKKTIRHNLLRSLVDTNDIKNYNFCKYTLTTLIDKCQTWQRNQPSRTYFTGPITFLVLFYLDRVKFKLEERRAIPVISCWNNDAAMRREKNELAAGGFGRGKVLERAKIEDSENPLALTLLPSVFDNDKIKGLFEKATTGMIGLGSNILMFFEAYKELKAENVDVIGLFKKVRSGLLPLFQTDKEMHKEQQRAASSFNAPTDSQEDIFFESDEVLNAIDEFTKTLHKARDLKDKIIPSFDLGVDDEAQTQGGPASAPPSTKHDVYMDKETEDIVQDALDLVNFKEVAGKERQESMNQQRREGQEDRRRVRQKMMTLAALN</sequence>
<keyword evidence="2" id="KW-1185">Reference proteome</keyword>
<protein>
    <submittedName>
        <fullName evidence="1">Uncharacterized protein</fullName>
    </submittedName>
</protein>
<dbReference type="EMBL" id="CM044703">
    <property type="protein sequence ID" value="KAI5673787.1"/>
    <property type="molecule type" value="Genomic_DNA"/>
</dbReference>
<comment type="caution">
    <text evidence="1">The sequence shown here is derived from an EMBL/GenBank/DDBJ whole genome shotgun (WGS) entry which is preliminary data.</text>
</comment>
<name>A0ACC0BMF1_CATRO</name>
<accession>A0ACC0BMF1</accession>
<reference evidence="2" key="1">
    <citation type="journal article" date="2023" name="Nat. Plants">
        <title>Single-cell RNA sequencing provides a high-resolution roadmap for understanding the multicellular compartmentation of specialized metabolism.</title>
        <authorList>
            <person name="Sun S."/>
            <person name="Shen X."/>
            <person name="Li Y."/>
            <person name="Li Y."/>
            <person name="Wang S."/>
            <person name="Li R."/>
            <person name="Zhang H."/>
            <person name="Shen G."/>
            <person name="Guo B."/>
            <person name="Wei J."/>
            <person name="Xu J."/>
            <person name="St-Pierre B."/>
            <person name="Chen S."/>
            <person name="Sun C."/>
        </authorList>
    </citation>
    <scope>NUCLEOTIDE SEQUENCE [LARGE SCALE GENOMIC DNA]</scope>
</reference>
<dbReference type="Proteomes" id="UP001060085">
    <property type="component" value="Linkage Group LG03"/>
</dbReference>
<proteinExistence type="predicted"/>
<evidence type="ECO:0000313" key="1">
    <source>
        <dbReference type="EMBL" id="KAI5673787.1"/>
    </source>
</evidence>
<gene>
    <name evidence="1" type="ORF">M9H77_14151</name>
</gene>